<dbReference type="InterPro" id="IPR008972">
    <property type="entry name" value="Cupredoxin"/>
</dbReference>
<accession>L0D629</accession>
<gene>
    <name evidence="2" type="ordered locus">Sinac_0267</name>
</gene>
<dbReference type="Proteomes" id="UP000010798">
    <property type="component" value="Chromosome"/>
</dbReference>
<organism evidence="2 3">
    <name type="scientific">Singulisphaera acidiphila (strain ATCC BAA-1392 / DSM 18658 / VKM B-2454 / MOB10)</name>
    <dbReference type="NCBI Taxonomy" id="886293"/>
    <lineage>
        <taxon>Bacteria</taxon>
        <taxon>Pseudomonadati</taxon>
        <taxon>Planctomycetota</taxon>
        <taxon>Planctomycetia</taxon>
        <taxon>Isosphaerales</taxon>
        <taxon>Isosphaeraceae</taxon>
        <taxon>Singulisphaera</taxon>
    </lineage>
</organism>
<dbReference type="HOGENOM" id="CLU_077411_0_0_0"/>
<dbReference type="InterPro" id="IPR008969">
    <property type="entry name" value="CarboxyPept-like_regulatory"/>
</dbReference>
<dbReference type="AlphaFoldDB" id="L0D629"/>
<dbReference type="eggNOG" id="COG3794">
    <property type="taxonomic scope" value="Bacteria"/>
</dbReference>
<dbReference type="SUPFAM" id="SSF49464">
    <property type="entry name" value="Carboxypeptidase regulatory domain-like"/>
    <property type="match status" value="1"/>
</dbReference>
<name>L0D629_SINAD</name>
<sequence length="270" mass="29572">MLPTRISKLSGSCVVSLLIGLVGLPVAAAPPDPGAGFGSIRGRVIWSGAEIPRFKDLVPQGQAERDPQVCAQKRAIPDNALIIDPRSKGITDAIAYLSDPQGDFFETEVTLIADAPKVTIDQKNCEFLPRITAMHTAQELVFTSSDHVVHNIHLSPLKNYELNQLVAPEGRLSVRLQAERREIPVQCSLHPWMHASIKVFDHPFFAKTGKEGTFEITRIPPGEQRLIIWHERAGYLTEGKSRGIVVTVTPGKVSDVGTIKIAPEQIKESP</sequence>
<keyword evidence="1" id="KW-0732">Signal</keyword>
<evidence type="ECO:0000313" key="3">
    <source>
        <dbReference type="Proteomes" id="UP000010798"/>
    </source>
</evidence>
<protein>
    <submittedName>
        <fullName evidence="2">Uncharacterized protein</fullName>
    </submittedName>
</protein>
<feature type="chain" id="PRO_5003939855" evidence="1">
    <location>
        <begin position="29"/>
        <end position="270"/>
    </location>
</feature>
<dbReference type="KEGG" id="saci:Sinac_0267"/>
<dbReference type="OrthoDB" id="9772097at2"/>
<dbReference type="EMBL" id="CP003364">
    <property type="protein sequence ID" value="AGA24717.1"/>
    <property type="molecule type" value="Genomic_DNA"/>
</dbReference>
<evidence type="ECO:0000313" key="2">
    <source>
        <dbReference type="EMBL" id="AGA24717.1"/>
    </source>
</evidence>
<dbReference type="STRING" id="886293.Sinac_0267"/>
<proteinExistence type="predicted"/>
<reference evidence="2 3" key="1">
    <citation type="submission" date="2012-02" db="EMBL/GenBank/DDBJ databases">
        <title>Complete sequence of chromosome of Singulisphaera acidiphila DSM 18658.</title>
        <authorList>
            <consortium name="US DOE Joint Genome Institute (JGI-PGF)"/>
            <person name="Lucas S."/>
            <person name="Copeland A."/>
            <person name="Lapidus A."/>
            <person name="Glavina del Rio T."/>
            <person name="Dalin E."/>
            <person name="Tice H."/>
            <person name="Bruce D."/>
            <person name="Goodwin L."/>
            <person name="Pitluck S."/>
            <person name="Peters L."/>
            <person name="Ovchinnikova G."/>
            <person name="Chertkov O."/>
            <person name="Kyrpides N."/>
            <person name="Mavromatis K."/>
            <person name="Ivanova N."/>
            <person name="Brettin T."/>
            <person name="Detter J.C."/>
            <person name="Han C."/>
            <person name="Larimer F."/>
            <person name="Land M."/>
            <person name="Hauser L."/>
            <person name="Markowitz V."/>
            <person name="Cheng J.-F."/>
            <person name="Hugenholtz P."/>
            <person name="Woyke T."/>
            <person name="Wu D."/>
            <person name="Tindall B."/>
            <person name="Pomrenke H."/>
            <person name="Brambilla E."/>
            <person name="Klenk H.-P."/>
            <person name="Eisen J.A."/>
        </authorList>
    </citation>
    <scope>NUCLEOTIDE SEQUENCE [LARGE SCALE GENOMIC DNA]</scope>
    <source>
        <strain evidence="3">ATCC BAA-1392 / DSM 18658 / VKM B-2454 / MOB10</strain>
    </source>
</reference>
<dbReference type="Gene3D" id="2.60.40.420">
    <property type="entry name" value="Cupredoxins - blue copper proteins"/>
    <property type="match status" value="1"/>
</dbReference>
<dbReference type="SUPFAM" id="SSF49503">
    <property type="entry name" value="Cupredoxins"/>
    <property type="match status" value="1"/>
</dbReference>
<dbReference type="RefSeq" id="WP_015243902.1">
    <property type="nucleotide sequence ID" value="NC_019892.1"/>
</dbReference>
<keyword evidence="3" id="KW-1185">Reference proteome</keyword>
<evidence type="ECO:0000256" key="1">
    <source>
        <dbReference type="SAM" id="SignalP"/>
    </source>
</evidence>
<feature type="signal peptide" evidence="1">
    <location>
        <begin position="1"/>
        <end position="28"/>
    </location>
</feature>